<evidence type="ECO:0000313" key="2">
    <source>
        <dbReference type="Proteomes" id="UP001420932"/>
    </source>
</evidence>
<keyword evidence="2" id="KW-1185">Reference proteome</keyword>
<comment type="caution">
    <text evidence="1">The sequence shown here is derived from an EMBL/GenBank/DDBJ whole genome shotgun (WGS) entry which is preliminary data.</text>
</comment>
<protein>
    <submittedName>
        <fullName evidence="1">Uncharacterized protein</fullName>
    </submittedName>
</protein>
<accession>A0AAP0HBW8</accession>
<organism evidence="1 2">
    <name type="scientific">Stephania yunnanensis</name>
    <dbReference type="NCBI Taxonomy" id="152371"/>
    <lineage>
        <taxon>Eukaryota</taxon>
        <taxon>Viridiplantae</taxon>
        <taxon>Streptophyta</taxon>
        <taxon>Embryophyta</taxon>
        <taxon>Tracheophyta</taxon>
        <taxon>Spermatophyta</taxon>
        <taxon>Magnoliopsida</taxon>
        <taxon>Ranunculales</taxon>
        <taxon>Menispermaceae</taxon>
        <taxon>Menispermoideae</taxon>
        <taxon>Cissampelideae</taxon>
        <taxon>Stephania</taxon>
    </lineage>
</organism>
<proteinExistence type="predicted"/>
<dbReference type="Proteomes" id="UP001420932">
    <property type="component" value="Unassembled WGS sequence"/>
</dbReference>
<dbReference type="AlphaFoldDB" id="A0AAP0HBW8"/>
<reference evidence="1 2" key="1">
    <citation type="submission" date="2024-01" db="EMBL/GenBank/DDBJ databases">
        <title>Genome assemblies of Stephania.</title>
        <authorList>
            <person name="Yang L."/>
        </authorList>
    </citation>
    <scope>NUCLEOTIDE SEQUENCE [LARGE SCALE GENOMIC DNA]</scope>
    <source>
        <strain evidence="1">YNDBR</strain>
        <tissue evidence="1">Leaf</tissue>
    </source>
</reference>
<sequence>MKKKRKEVKVGEKMKKNTKKKKWWKRGLVLRAVLLFLNVAFLCSLHVGISLLQVLCAFVQNRH</sequence>
<evidence type="ECO:0000313" key="1">
    <source>
        <dbReference type="EMBL" id="KAK9081089.1"/>
    </source>
</evidence>
<name>A0AAP0HBW8_9MAGN</name>
<gene>
    <name evidence="1" type="ORF">Syun_031261</name>
</gene>
<dbReference type="EMBL" id="JBBNAF010000057">
    <property type="protein sequence ID" value="KAK9081089.1"/>
    <property type="molecule type" value="Genomic_DNA"/>
</dbReference>